<keyword evidence="8" id="KW-1185">Reference proteome</keyword>
<keyword evidence="4" id="KW-0627">Porphyrin biosynthesis</keyword>
<dbReference type="EC" id="1.3.1.76" evidence="1"/>
<dbReference type="SUPFAM" id="SSF75615">
    <property type="entry name" value="Siroheme synthase middle domains-like"/>
    <property type="match status" value="1"/>
</dbReference>
<dbReference type="SUPFAM" id="SSF52922">
    <property type="entry name" value="TK C-terminal domain-like"/>
    <property type="match status" value="1"/>
</dbReference>
<evidence type="ECO:0000256" key="3">
    <source>
        <dbReference type="ARBA" id="ARBA00023027"/>
    </source>
</evidence>
<feature type="domain" description="Pyruvate flavodoxin/ferredoxin oxidoreductase pyrimidine binding" evidence="5">
    <location>
        <begin position="217"/>
        <end position="352"/>
    </location>
</feature>
<keyword evidence="3" id="KW-0520">NAD</keyword>
<dbReference type="GO" id="GO:0006979">
    <property type="term" value="P:response to oxidative stress"/>
    <property type="evidence" value="ECO:0007669"/>
    <property type="project" value="TreeGrafter"/>
</dbReference>
<dbReference type="AlphaFoldDB" id="A0A9W8B8L1"/>
<evidence type="ECO:0000256" key="2">
    <source>
        <dbReference type="ARBA" id="ARBA00023002"/>
    </source>
</evidence>
<feature type="non-terminal residue" evidence="7">
    <location>
        <position position="534"/>
    </location>
</feature>
<evidence type="ECO:0000313" key="7">
    <source>
        <dbReference type="EMBL" id="KAJ1997733.1"/>
    </source>
</evidence>
<dbReference type="PANTHER" id="PTHR32154">
    <property type="entry name" value="PYRUVATE-FLAVODOXIN OXIDOREDUCTASE-RELATED"/>
    <property type="match status" value="1"/>
</dbReference>
<proteinExistence type="predicted"/>
<evidence type="ECO:0000313" key="8">
    <source>
        <dbReference type="Proteomes" id="UP001150907"/>
    </source>
</evidence>
<dbReference type="InterPro" id="IPR029061">
    <property type="entry name" value="THDP-binding"/>
</dbReference>
<reference evidence="7" key="1">
    <citation type="submission" date="2022-07" db="EMBL/GenBank/DDBJ databases">
        <title>Phylogenomic reconstructions and comparative analyses of Kickxellomycotina fungi.</title>
        <authorList>
            <person name="Reynolds N.K."/>
            <person name="Stajich J.E."/>
            <person name="Barry K."/>
            <person name="Grigoriev I.V."/>
            <person name="Crous P."/>
            <person name="Smith M.E."/>
        </authorList>
    </citation>
    <scope>NUCLEOTIDE SEQUENCE</scope>
    <source>
        <strain evidence="7">IMI 214461</strain>
    </source>
</reference>
<dbReference type="GO" id="GO:0043115">
    <property type="term" value="F:precorrin-2 dehydrogenase activity"/>
    <property type="evidence" value="ECO:0007669"/>
    <property type="project" value="UniProtKB-EC"/>
</dbReference>
<protein>
    <recommendedName>
        <fullName evidence="1">precorrin-2 dehydrogenase</fullName>
        <ecNumber evidence="1">1.3.1.76</ecNumber>
    </recommendedName>
</protein>
<dbReference type="Gene3D" id="3.40.50.720">
    <property type="entry name" value="NAD(P)-binding Rossmann-like Domain"/>
    <property type="match status" value="1"/>
</dbReference>
<dbReference type="InterPro" id="IPR028281">
    <property type="entry name" value="Sirohaem_synthase_central"/>
</dbReference>
<accession>A0A9W8B8L1</accession>
<dbReference type="InterPro" id="IPR009014">
    <property type="entry name" value="Transketo_C/PFOR_II"/>
</dbReference>
<feature type="domain" description="Siroheme synthase central" evidence="6">
    <location>
        <begin position="50"/>
        <end position="72"/>
    </location>
</feature>
<dbReference type="Gene3D" id="3.40.50.970">
    <property type="match status" value="1"/>
</dbReference>
<dbReference type="Proteomes" id="UP001150907">
    <property type="component" value="Unassembled WGS sequence"/>
</dbReference>
<evidence type="ECO:0000259" key="5">
    <source>
        <dbReference type="Pfam" id="PF01855"/>
    </source>
</evidence>
<dbReference type="InterPro" id="IPR050722">
    <property type="entry name" value="Pyruvate:ferred/Flavod_OxRd"/>
</dbReference>
<dbReference type="Gene3D" id="3.40.50.920">
    <property type="match status" value="1"/>
</dbReference>
<keyword evidence="2 7" id="KW-0560">Oxidoreductase</keyword>
<organism evidence="7 8">
    <name type="scientific">Coemansia thaxteri</name>
    <dbReference type="NCBI Taxonomy" id="2663907"/>
    <lineage>
        <taxon>Eukaryota</taxon>
        <taxon>Fungi</taxon>
        <taxon>Fungi incertae sedis</taxon>
        <taxon>Zoopagomycota</taxon>
        <taxon>Kickxellomycotina</taxon>
        <taxon>Kickxellomycetes</taxon>
        <taxon>Kickxellales</taxon>
        <taxon>Kickxellaceae</taxon>
        <taxon>Coemansia</taxon>
    </lineage>
</organism>
<dbReference type="GO" id="GO:0006779">
    <property type="term" value="P:porphyrin-containing compound biosynthetic process"/>
    <property type="evidence" value="ECO:0007669"/>
    <property type="project" value="UniProtKB-KW"/>
</dbReference>
<dbReference type="EMBL" id="JANBQF010001222">
    <property type="protein sequence ID" value="KAJ1997733.1"/>
    <property type="molecule type" value="Genomic_DNA"/>
</dbReference>
<evidence type="ECO:0000259" key="6">
    <source>
        <dbReference type="Pfam" id="PF14824"/>
    </source>
</evidence>
<sequence>FSVVFVADVAIDGQRAIAYAAQAAGVPVNVAGSTELSDFSLMPTYRGSSSLQIAVTTNGVAPRVASRLLKEIVGKLPSDLESRLVDVARLNRVAHEATSQRDEALAKLCSEPGDSGIDFSVPADISSAATVAETPTSAQSSPGSVVSEYQPPAPLLALADLSASTAQLEQTTDVQIALSYIAHALSDLCFVYSAPEQELGRAVLAWSRRAERNAYGEWVSALRMETRAGAGHALWGALSSGSAVSAIASAASLPYMLPVLSELVARRQPLVVHAAAQSLSDANSAAHTDFSDILVAQQSQAVFLISSSAQEAHDVSLVAHAVSQAASVPVVHVTNGAPSADDTMLVRMAGHQVLTSYVEAVVKGASELKGDPAAAIQLAFDQFKRAFGRTYRAFEYSGSPVAETVFVSLGETATRAQTLLPKLLAECDTGVLNVRALRPWSIGGFVSSLPATTKRVIVLGATKGGDSSLGVLLSDVALSVLIGRHSTAVQVRSANVCGADQRTFDNAIREALSLGTLVAEAAADAEIATETTVA</sequence>
<name>A0A9W8B8L1_9FUNG</name>
<dbReference type="Pfam" id="PF14824">
    <property type="entry name" value="Sirohm_synth_M"/>
    <property type="match status" value="1"/>
</dbReference>
<dbReference type="Pfam" id="PF01855">
    <property type="entry name" value="POR_N"/>
    <property type="match status" value="1"/>
</dbReference>
<dbReference type="OrthoDB" id="1856718at2759"/>
<dbReference type="SUPFAM" id="SSF52518">
    <property type="entry name" value="Thiamin diphosphate-binding fold (THDP-binding)"/>
    <property type="match status" value="1"/>
</dbReference>
<comment type="caution">
    <text evidence="7">The sequence shown here is derived from an EMBL/GenBank/DDBJ whole genome shotgun (WGS) entry which is preliminary data.</text>
</comment>
<evidence type="ECO:0000256" key="4">
    <source>
        <dbReference type="ARBA" id="ARBA00023244"/>
    </source>
</evidence>
<gene>
    <name evidence="7" type="primary">MET10_2</name>
    <name evidence="7" type="ORF">H4R26_005724</name>
</gene>
<dbReference type="InterPro" id="IPR002880">
    <property type="entry name" value="Pyrv_Fd/Flavodoxin_OxRdtase_N"/>
</dbReference>
<dbReference type="PANTHER" id="PTHR32154:SF0">
    <property type="entry name" value="PYRUVATE-FLAVODOXIN OXIDOREDUCTASE-RELATED"/>
    <property type="match status" value="1"/>
</dbReference>
<evidence type="ECO:0000256" key="1">
    <source>
        <dbReference type="ARBA" id="ARBA00012400"/>
    </source>
</evidence>
<feature type="non-terminal residue" evidence="7">
    <location>
        <position position="1"/>
    </location>
</feature>